<comment type="caution">
    <text evidence="1">The sequence shown here is derived from an EMBL/GenBank/DDBJ whole genome shotgun (WGS) entry which is preliminary data.</text>
</comment>
<reference evidence="1 2" key="1">
    <citation type="journal article" date="2015" name="Nature">
        <title>rRNA introns, odd ribosomes, and small enigmatic genomes across a large radiation of phyla.</title>
        <authorList>
            <person name="Brown C.T."/>
            <person name="Hug L.A."/>
            <person name="Thomas B.C."/>
            <person name="Sharon I."/>
            <person name="Castelle C.J."/>
            <person name="Singh A."/>
            <person name="Wilkins M.J."/>
            <person name="Williams K.H."/>
            <person name="Banfield J.F."/>
        </authorList>
    </citation>
    <scope>NUCLEOTIDE SEQUENCE [LARGE SCALE GENOMIC DNA]</scope>
</reference>
<sequence>MAKELPQVISQKEGRIDLTESEGSLFIKKRTRKLEAIQLAMLQYFFKDDFGNQIEWHGSKYSIGVPRFASWDEQNRTLQMEYCSGNNLETELKIARGTERIQFVDFSVEIFEWMRNRGFLWRDAAPRNTLIDTSSKRVILVDFERPLVLNPEGFEREDFNLLVRGNIHEEFSGFLFQEEQERVFPNIWEGNENTYIDKQSILSGRQLLLLTYLYGEQGKKVKATDLAHAQKMMSDTVTPFNVDGEPFFPLIYLEKAPTAKDYIDKVIELQNSPREVWKEILKV</sequence>
<evidence type="ECO:0000313" key="1">
    <source>
        <dbReference type="EMBL" id="KKQ55527.1"/>
    </source>
</evidence>
<protein>
    <recommendedName>
        <fullName evidence="3">Protein kinase domain-containing protein</fullName>
    </recommendedName>
</protein>
<organism evidence="1 2">
    <name type="scientific">Candidatus Woesebacteria bacterium GW2011_GWC1_38_13</name>
    <dbReference type="NCBI Taxonomy" id="1618583"/>
    <lineage>
        <taxon>Bacteria</taxon>
        <taxon>Candidatus Woeseibacteriota</taxon>
    </lineage>
</organism>
<dbReference type="EMBL" id="LBUE01000019">
    <property type="protein sequence ID" value="KKQ55527.1"/>
    <property type="molecule type" value="Genomic_DNA"/>
</dbReference>
<dbReference type="SUPFAM" id="SSF56112">
    <property type="entry name" value="Protein kinase-like (PK-like)"/>
    <property type="match status" value="1"/>
</dbReference>
<proteinExistence type="predicted"/>
<dbReference type="AlphaFoldDB" id="A0A0G0ILM1"/>
<dbReference type="Gene3D" id="3.30.200.20">
    <property type="entry name" value="Phosphorylase Kinase, domain 1"/>
    <property type="match status" value="1"/>
</dbReference>
<name>A0A0G0ILM1_9BACT</name>
<dbReference type="Proteomes" id="UP000034096">
    <property type="component" value="Unassembled WGS sequence"/>
</dbReference>
<dbReference type="InterPro" id="IPR011009">
    <property type="entry name" value="Kinase-like_dom_sf"/>
</dbReference>
<accession>A0A0G0ILM1</accession>
<evidence type="ECO:0000313" key="2">
    <source>
        <dbReference type="Proteomes" id="UP000034096"/>
    </source>
</evidence>
<evidence type="ECO:0008006" key="3">
    <source>
        <dbReference type="Google" id="ProtNLM"/>
    </source>
</evidence>
<gene>
    <name evidence="1" type="ORF">US75_C0019G0009</name>
</gene>
<dbReference type="Gene3D" id="1.10.510.10">
    <property type="entry name" value="Transferase(Phosphotransferase) domain 1"/>
    <property type="match status" value="1"/>
</dbReference>
<dbReference type="STRING" id="1618583.US75_C0019G0009"/>